<dbReference type="Proteomes" id="UP001321580">
    <property type="component" value="Unassembled WGS sequence"/>
</dbReference>
<dbReference type="InterPro" id="IPR025205">
    <property type="entry name" value="PilX/PilW_C"/>
</dbReference>
<comment type="caution">
    <text evidence="3">The sequence shown here is derived from an EMBL/GenBank/DDBJ whole genome shotgun (WGS) entry which is preliminary data.</text>
</comment>
<gene>
    <name evidence="3" type="ORF">QLQ15_17945</name>
</gene>
<dbReference type="Pfam" id="PF13681">
    <property type="entry name" value="PilX"/>
    <property type="match status" value="1"/>
</dbReference>
<feature type="domain" description="Type 4 fimbrial biogenesis protein PilX N-terminal" evidence="2">
    <location>
        <begin position="13"/>
        <end position="63"/>
    </location>
</feature>
<dbReference type="EMBL" id="JASGBI010000002">
    <property type="protein sequence ID" value="MDI9240787.1"/>
    <property type="molecule type" value="Genomic_DNA"/>
</dbReference>
<sequence length="176" mass="18570">MRNIQPPRPAQQRGAALVVVLLLLLIVTLLGLASMRGTILQERMAANTVTRAMAFQAAEAGLREAEGVASGKPGLPSSGCSNGACARAASGQAAAWEADDFWDTAGGWRLAAAATNDIRPQFVVEDFGRGVSSSCTNNLDMSADECTSQMQVYRITVHSRASNGAEVLLQSLYEVQ</sequence>
<evidence type="ECO:0000259" key="1">
    <source>
        <dbReference type="Pfam" id="PF13681"/>
    </source>
</evidence>
<dbReference type="InterPro" id="IPR025746">
    <property type="entry name" value="PilX_N_dom"/>
</dbReference>
<dbReference type="RefSeq" id="WP_283214264.1">
    <property type="nucleotide sequence ID" value="NZ_JASGBI010000002.1"/>
</dbReference>
<organism evidence="3 4">
    <name type="scientific">Lysobacter stagni</name>
    <dbReference type="NCBI Taxonomy" id="3045172"/>
    <lineage>
        <taxon>Bacteria</taxon>
        <taxon>Pseudomonadati</taxon>
        <taxon>Pseudomonadota</taxon>
        <taxon>Gammaproteobacteria</taxon>
        <taxon>Lysobacterales</taxon>
        <taxon>Lysobacteraceae</taxon>
        <taxon>Lysobacter</taxon>
    </lineage>
</organism>
<proteinExistence type="predicted"/>
<name>A0ABT6XKV7_9GAMM</name>
<keyword evidence="4" id="KW-1185">Reference proteome</keyword>
<protein>
    <submittedName>
        <fullName evidence="3">PilX N-terminal domain-containing pilus assembly protein</fullName>
    </submittedName>
</protein>
<evidence type="ECO:0000313" key="4">
    <source>
        <dbReference type="Proteomes" id="UP001321580"/>
    </source>
</evidence>
<accession>A0ABT6XKV7</accession>
<evidence type="ECO:0000313" key="3">
    <source>
        <dbReference type="EMBL" id="MDI9240787.1"/>
    </source>
</evidence>
<reference evidence="3 4" key="1">
    <citation type="submission" date="2023-05" db="EMBL/GenBank/DDBJ databases">
        <title>Lysobacter sp. strain LF1 Genome sequencing and assembly.</title>
        <authorList>
            <person name="Jung Y."/>
        </authorList>
    </citation>
    <scope>NUCLEOTIDE SEQUENCE [LARGE SCALE GENOMIC DNA]</scope>
    <source>
        <strain evidence="3 4">LF1</strain>
    </source>
</reference>
<dbReference type="Pfam" id="PF14341">
    <property type="entry name" value="PilX_N"/>
    <property type="match status" value="1"/>
</dbReference>
<evidence type="ECO:0000259" key="2">
    <source>
        <dbReference type="Pfam" id="PF14341"/>
    </source>
</evidence>
<feature type="domain" description="PilX/PilW C-terminal" evidence="1">
    <location>
        <begin position="82"/>
        <end position="173"/>
    </location>
</feature>